<feature type="domain" description="Peptidase A1" evidence="4">
    <location>
        <begin position="50"/>
        <end position="446"/>
    </location>
</feature>
<evidence type="ECO:0000313" key="5">
    <source>
        <dbReference type="EMBL" id="KAH0217501.1"/>
    </source>
</evidence>
<feature type="transmembrane region" description="Helical" evidence="2">
    <location>
        <begin position="438"/>
        <end position="459"/>
    </location>
</feature>
<evidence type="ECO:0000256" key="3">
    <source>
        <dbReference type="SAM" id="SignalP"/>
    </source>
</evidence>
<sequence>MLKPWAAGWFFLAFAAHAVFSSPPLEPRSAASPMIVPPSQYFDGDDGPWSSFFLRVGTPEQEVRVLVSTSASVALVVMSEYGCTTAVMNPVSSNCASSRGALFDQNASATWANIGTYAINGNGVGLGASMDYKQNADFGLDTLGLGIVNGTNGPVLESQVVGAMATASPFYLGIFGLSPQPANFSSIGNFFAPSYFQALKNNDMIPSLSWSYTAGAQYRLKQVYGQLIFGGMDTSRFESNSVSFTLADDITRDIVVAVQSIAYSGDSQKMLLSDPIYASIDSTDPNIWLPAAACRQFEEVFGLTLDNDTGLYLVNDTHHSDLLATDAQVTFVLSDSPSGGEAVSVILPYQAFAREVKYPKADNDSYYFPLKQAANDTQYLTVDYGRRNFSVSQCTWLEGASENIVTIYSSETETQSTGNVTAKFGQTSTNTKMSVGTISGIVVGAAAAIVISIGGLICMRKRGRSHSELSTPLQEDGSAVEEKDEMDKPSFYMPAKQDGAFPTETELENTQAPPLEMRGGELYELEAHMPEMDASTKSSMQKRDSVETIIPVSYDLTPGTTGTPISDLTITWDKFESSAEFSSINTTWSECGSLGSVVIEGTRTAEDNDTVYIVEAFNMTAHVDIEGELDLSIDERISLRRWPPMSVYDDAATSTDILGDEIDLNVEVDLSIEIALVFKFSAAVKFSTGFDVTIPGGVAVIYNLDNGEVLLSQSFAQDTTFDFDGFNLDEGTEISASAALQVRVQAGVSFDEHTYVAGADANLVNVTVSAGISDDCDFYIEGAADSGIDVYHATFAADNAFDSNADPVWAETFTVWTSWSTCEIPATTSSSEAKITSPVSGVPLSLLGPHYITSSTVATSTAPVSEVPLSLLGPHNSFIATVGVSTTSSSTDTAGTRTTNPVALTIAPVSGTLTSGSAVGTGKSVYRNTRYQPNS</sequence>
<feature type="signal peptide" evidence="3">
    <location>
        <begin position="1"/>
        <end position="21"/>
    </location>
</feature>
<keyword evidence="2" id="KW-0812">Transmembrane</keyword>
<keyword evidence="2" id="KW-1133">Transmembrane helix</keyword>
<keyword evidence="3" id="KW-0732">Signal</keyword>
<proteinExistence type="predicted"/>
<gene>
    <name evidence="5" type="ORF">KCV03_g7102</name>
</gene>
<protein>
    <submittedName>
        <fullName evidence="5">Acid protease</fullName>
    </submittedName>
</protein>
<dbReference type="GO" id="GO:0008233">
    <property type="term" value="F:peptidase activity"/>
    <property type="evidence" value="ECO:0007669"/>
    <property type="project" value="UniProtKB-KW"/>
</dbReference>
<name>A0A9P8GCA2_AURME</name>
<keyword evidence="2" id="KW-0472">Membrane</keyword>
<dbReference type="GO" id="GO:0006508">
    <property type="term" value="P:proteolysis"/>
    <property type="evidence" value="ECO:0007669"/>
    <property type="project" value="UniProtKB-KW"/>
</dbReference>
<comment type="caution">
    <text evidence="5">The sequence shown here is derived from an EMBL/GenBank/DDBJ whole genome shotgun (WGS) entry which is preliminary data.</text>
</comment>
<keyword evidence="5" id="KW-0645">Protease</keyword>
<dbReference type="OrthoDB" id="4074350at2759"/>
<evidence type="ECO:0000259" key="4">
    <source>
        <dbReference type="PROSITE" id="PS51767"/>
    </source>
</evidence>
<keyword evidence="5" id="KW-0378">Hydrolase</keyword>
<dbReference type="Proteomes" id="UP000767238">
    <property type="component" value="Unassembled WGS sequence"/>
</dbReference>
<accession>A0A9P8GCA2</accession>
<evidence type="ECO:0000256" key="2">
    <source>
        <dbReference type="SAM" id="Phobius"/>
    </source>
</evidence>
<dbReference type="InterPro" id="IPR033121">
    <property type="entry name" value="PEPTIDASE_A1"/>
</dbReference>
<dbReference type="SUPFAM" id="SSF50630">
    <property type="entry name" value="Acid proteases"/>
    <property type="match status" value="1"/>
</dbReference>
<reference evidence="5" key="2">
    <citation type="submission" date="2021-08" db="EMBL/GenBank/DDBJ databases">
        <authorList>
            <person name="Gostincar C."/>
            <person name="Sun X."/>
            <person name="Song Z."/>
            <person name="Gunde-Cimerman N."/>
        </authorList>
    </citation>
    <scope>NUCLEOTIDE SEQUENCE</scope>
    <source>
        <strain evidence="5">EXF-8016</strain>
    </source>
</reference>
<feature type="chain" id="PRO_5040256763" evidence="3">
    <location>
        <begin position="22"/>
        <end position="935"/>
    </location>
</feature>
<dbReference type="Gene3D" id="2.40.70.10">
    <property type="entry name" value="Acid Proteases"/>
    <property type="match status" value="2"/>
</dbReference>
<dbReference type="CDD" id="cd05471">
    <property type="entry name" value="pepsin_like"/>
    <property type="match status" value="1"/>
</dbReference>
<feature type="region of interest" description="Disordered" evidence="1">
    <location>
        <begin position="464"/>
        <end position="483"/>
    </location>
</feature>
<reference evidence="5" key="1">
    <citation type="journal article" date="2021" name="J Fungi (Basel)">
        <title>Virulence traits and population genomics of the black yeast Aureobasidium melanogenum.</title>
        <authorList>
            <person name="Cernosa A."/>
            <person name="Sun X."/>
            <person name="Gostincar C."/>
            <person name="Fang C."/>
            <person name="Gunde-Cimerman N."/>
            <person name="Song Z."/>
        </authorList>
    </citation>
    <scope>NUCLEOTIDE SEQUENCE</scope>
    <source>
        <strain evidence="5">EXF-8016</strain>
    </source>
</reference>
<evidence type="ECO:0000313" key="6">
    <source>
        <dbReference type="Proteomes" id="UP000767238"/>
    </source>
</evidence>
<organism evidence="5 6">
    <name type="scientific">Aureobasidium melanogenum</name>
    <name type="common">Aureobasidium pullulans var. melanogenum</name>
    <dbReference type="NCBI Taxonomy" id="46634"/>
    <lineage>
        <taxon>Eukaryota</taxon>
        <taxon>Fungi</taxon>
        <taxon>Dikarya</taxon>
        <taxon>Ascomycota</taxon>
        <taxon>Pezizomycotina</taxon>
        <taxon>Dothideomycetes</taxon>
        <taxon>Dothideomycetidae</taxon>
        <taxon>Dothideales</taxon>
        <taxon>Saccotheciaceae</taxon>
        <taxon>Aureobasidium</taxon>
    </lineage>
</organism>
<evidence type="ECO:0000256" key="1">
    <source>
        <dbReference type="SAM" id="MobiDB-lite"/>
    </source>
</evidence>
<dbReference type="EMBL" id="JAHFYH010000056">
    <property type="protein sequence ID" value="KAH0217501.1"/>
    <property type="molecule type" value="Genomic_DNA"/>
</dbReference>
<dbReference type="InterPro" id="IPR034164">
    <property type="entry name" value="Pepsin-like_dom"/>
</dbReference>
<dbReference type="InterPro" id="IPR021109">
    <property type="entry name" value="Peptidase_aspartic_dom_sf"/>
</dbReference>
<feature type="non-terminal residue" evidence="5">
    <location>
        <position position="1"/>
    </location>
</feature>
<dbReference type="AlphaFoldDB" id="A0A9P8GCA2"/>
<dbReference type="PROSITE" id="PS51767">
    <property type="entry name" value="PEPTIDASE_A1"/>
    <property type="match status" value="1"/>
</dbReference>